<dbReference type="PANTHER" id="PTHR32196">
    <property type="entry name" value="ABC TRANSPORTER PERMEASE PROTEIN YPHD-RELATED-RELATED"/>
    <property type="match status" value="1"/>
</dbReference>
<feature type="transmembrane region" description="Helical" evidence="7">
    <location>
        <begin position="122"/>
        <end position="142"/>
    </location>
</feature>
<feature type="transmembrane region" description="Helical" evidence="7">
    <location>
        <begin position="93"/>
        <end position="115"/>
    </location>
</feature>
<evidence type="ECO:0000256" key="1">
    <source>
        <dbReference type="ARBA" id="ARBA00004429"/>
    </source>
</evidence>
<evidence type="ECO:0000256" key="4">
    <source>
        <dbReference type="ARBA" id="ARBA00022692"/>
    </source>
</evidence>
<evidence type="ECO:0000256" key="2">
    <source>
        <dbReference type="ARBA" id="ARBA00007942"/>
    </source>
</evidence>
<feature type="transmembrane region" description="Helical" evidence="7">
    <location>
        <begin position="214"/>
        <end position="236"/>
    </location>
</feature>
<feature type="transmembrane region" description="Helical" evidence="7">
    <location>
        <begin position="39"/>
        <end position="60"/>
    </location>
</feature>
<dbReference type="GO" id="GO:0005886">
    <property type="term" value="C:plasma membrane"/>
    <property type="evidence" value="ECO:0007669"/>
    <property type="project" value="UniProtKB-SubCell"/>
</dbReference>
<comment type="subcellular location">
    <subcellularLocation>
        <location evidence="1">Cell inner membrane</location>
        <topology evidence="1">Multi-pass membrane protein</topology>
    </subcellularLocation>
</comment>
<feature type="transmembrane region" description="Helical" evidence="7">
    <location>
        <begin position="242"/>
        <end position="261"/>
    </location>
</feature>
<keyword evidence="9" id="KW-1185">Reference proteome</keyword>
<reference evidence="8 9" key="1">
    <citation type="journal article" date="2014" name="Int. J. Syst. Evol. Microbiol.">
        <title>Complete genome sequence of Corynebacterium casei LMG S-19264T (=DSM 44701T), isolated from a smear-ripened cheese.</title>
        <authorList>
            <consortium name="US DOE Joint Genome Institute (JGI-PGF)"/>
            <person name="Walter F."/>
            <person name="Albersmeier A."/>
            <person name="Kalinowski J."/>
            <person name="Ruckert C."/>
        </authorList>
    </citation>
    <scope>NUCLEOTIDE SEQUENCE [LARGE SCALE GENOMIC DNA]</scope>
    <source>
        <strain evidence="8 9">CGMCC 1.7286</strain>
    </source>
</reference>
<comment type="similarity">
    <text evidence="2">Belongs to the binding-protein-dependent transport system permease family. AraH/RbsC subfamily.</text>
</comment>
<keyword evidence="4 7" id="KW-0812">Transmembrane</keyword>
<organism evidence="8 9">
    <name type="scientific">Marinobacterium nitratireducens</name>
    <dbReference type="NCBI Taxonomy" id="518897"/>
    <lineage>
        <taxon>Bacteria</taxon>
        <taxon>Pseudomonadati</taxon>
        <taxon>Pseudomonadota</taxon>
        <taxon>Gammaproteobacteria</taxon>
        <taxon>Oceanospirillales</taxon>
        <taxon>Oceanospirillaceae</taxon>
        <taxon>Marinobacterium</taxon>
    </lineage>
</organism>
<dbReference type="EMBL" id="BMLT01000007">
    <property type="protein sequence ID" value="GGO83880.1"/>
    <property type="molecule type" value="Genomic_DNA"/>
</dbReference>
<dbReference type="Pfam" id="PF02653">
    <property type="entry name" value="BPD_transp_2"/>
    <property type="match status" value="1"/>
</dbReference>
<keyword evidence="3" id="KW-1003">Cell membrane</keyword>
<feature type="transmembrane region" description="Helical" evidence="7">
    <location>
        <begin position="162"/>
        <end position="182"/>
    </location>
</feature>
<evidence type="ECO:0000313" key="8">
    <source>
        <dbReference type="EMBL" id="GGO83880.1"/>
    </source>
</evidence>
<dbReference type="RefSeq" id="WP_188861319.1">
    <property type="nucleotide sequence ID" value="NZ_BMLT01000007.1"/>
</dbReference>
<evidence type="ECO:0000256" key="6">
    <source>
        <dbReference type="ARBA" id="ARBA00023136"/>
    </source>
</evidence>
<dbReference type="InterPro" id="IPR001851">
    <property type="entry name" value="ABC_transp_permease"/>
</dbReference>
<evidence type="ECO:0000256" key="3">
    <source>
        <dbReference type="ARBA" id="ARBA00022475"/>
    </source>
</evidence>
<evidence type="ECO:0000256" key="7">
    <source>
        <dbReference type="SAM" id="Phobius"/>
    </source>
</evidence>
<feature type="transmembrane region" description="Helical" evidence="7">
    <location>
        <begin position="12"/>
        <end position="33"/>
    </location>
</feature>
<protein>
    <submittedName>
        <fullName evidence="8">ABC transporter permease</fullName>
    </submittedName>
</protein>
<gene>
    <name evidence="8" type="ORF">GCM10011348_28830</name>
</gene>
<feature type="transmembrane region" description="Helical" evidence="7">
    <location>
        <begin position="293"/>
        <end position="311"/>
    </location>
</feature>
<sequence length="320" mass="33666">MSKVLSKEFLQRWAPLIVLFSLCIIVSIINPNFLSVRNFARLATSSAAPLMLAIGVTFIIIMGSIDLSMEGVMAFCGASLAVVMLQFNSFVEWGFLAIPVAIVFGVAIGFVNGLIHVKLKIPSFLVSLGIGFSCIGLTMVMTGGVRVSASDKAFRLLLTERFFGFPLMVYVAFAALLLAYFIQKKTALGRNLYAIGGGEELAHASGVKVERVRIIAFALAGAFYALGAMFAVAQIGSVASNLGTGFMFVSITSVVVGGTALMGGIGGVWQTLVGVLIVAVISNGMVLVGLPTYIQEGVLGVLVILAVALATNRKAIQLVK</sequence>
<comment type="caution">
    <text evidence="8">The sequence shown here is derived from an EMBL/GenBank/DDBJ whole genome shotgun (WGS) entry which is preliminary data.</text>
</comment>
<name>A0A917ZKP2_9GAMM</name>
<proteinExistence type="inferred from homology"/>
<dbReference type="Proteomes" id="UP000599578">
    <property type="component" value="Unassembled WGS sequence"/>
</dbReference>
<dbReference type="CDD" id="cd06579">
    <property type="entry name" value="TM_PBP1_transp_AraH_like"/>
    <property type="match status" value="1"/>
</dbReference>
<dbReference type="AlphaFoldDB" id="A0A917ZKP2"/>
<evidence type="ECO:0000256" key="5">
    <source>
        <dbReference type="ARBA" id="ARBA00022989"/>
    </source>
</evidence>
<keyword evidence="5 7" id="KW-1133">Transmembrane helix</keyword>
<feature type="transmembrane region" description="Helical" evidence="7">
    <location>
        <begin position="268"/>
        <end position="287"/>
    </location>
</feature>
<keyword evidence="6 7" id="KW-0472">Membrane</keyword>
<dbReference type="GO" id="GO:0022857">
    <property type="term" value="F:transmembrane transporter activity"/>
    <property type="evidence" value="ECO:0007669"/>
    <property type="project" value="InterPro"/>
</dbReference>
<evidence type="ECO:0000313" key="9">
    <source>
        <dbReference type="Proteomes" id="UP000599578"/>
    </source>
</evidence>
<accession>A0A917ZKP2</accession>